<evidence type="ECO:0000313" key="2">
    <source>
        <dbReference type="EMBL" id="OGI95585.1"/>
    </source>
</evidence>
<dbReference type="Proteomes" id="UP000178104">
    <property type="component" value="Unassembled WGS sequence"/>
</dbReference>
<dbReference type="InterPro" id="IPR010507">
    <property type="entry name" value="Znf_MYM"/>
</dbReference>
<dbReference type="STRING" id="1801780.A2917_03475"/>
<proteinExistence type="predicted"/>
<evidence type="ECO:0000313" key="3">
    <source>
        <dbReference type="Proteomes" id="UP000178104"/>
    </source>
</evidence>
<dbReference type="Pfam" id="PF06467">
    <property type="entry name" value="zf-FCS"/>
    <property type="match status" value="1"/>
</dbReference>
<dbReference type="AlphaFoldDB" id="A0A1F6XNA2"/>
<sequence length="62" mass="7592">MEIKCSYCKQRLEEEHALWDRRHDKYFCSYECLDGWQLEDPKKNGVAREEVGHHTMVCHHRE</sequence>
<feature type="domain" description="MYM-type" evidence="1">
    <location>
        <begin position="4"/>
        <end position="34"/>
    </location>
</feature>
<organism evidence="2 3">
    <name type="scientific">Candidatus Nomurabacteria bacterium RIFCSPLOWO2_01_FULL_42_17</name>
    <dbReference type="NCBI Taxonomy" id="1801780"/>
    <lineage>
        <taxon>Bacteria</taxon>
        <taxon>Candidatus Nomuraibacteriota</taxon>
    </lineage>
</organism>
<dbReference type="EMBL" id="MFVE01000005">
    <property type="protein sequence ID" value="OGI95585.1"/>
    <property type="molecule type" value="Genomic_DNA"/>
</dbReference>
<comment type="caution">
    <text evidence="2">The sequence shown here is derived from an EMBL/GenBank/DDBJ whole genome shotgun (WGS) entry which is preliminary data.</text>
</comment>
<protein>
    <recommendedName>
        <fullName evidence="1">MYM-type domain-containing protein</fullName>
    </recommendedName>
</protein>
<name>A0A1F6XNA2_9BACT</name>
<evidence type="ECO:0000259" key="1">
    <source>
        <dbReference type="Pfam" id="PF06467"/>
    </source>
</evidence>
<gene>
    <name evidence="2" type="ORF">A2917_03475</name>
</gene>
<accession>A0A1F6XNA2</accession>
<reference evidence="2 3" key="1">
    <citation type="journal article" date="2016" name="Nat. Commun.">
        <title>Thousands of microbial genomes shed light on interconnected biogeochemical processes in an aquifer system.</title>
        <authorList>
            <person name="Anantharaman K."/>
            <person name="Brown C.T."/>
            <person name="Hug L.A."/>
            <person name="Sharon I."/>
            <person name="Castelle C.J."/>
            <person name="Probst A.J."/>
            <person name="Thomas B.C."/>
            <person name="Singh A."/>
            <person name="Wilkins M.J."/>
            <person name="Karaoz U."/>
            <person name="Brodie E.L."/>
            <person name="Williams K.H."/>
            <person name="Hubbard S.S."/>
            <person name="Banfield J.F."/>
        </authorList>
    </citation>
    <scope>NUCLEOTIDE SEQUENCE [LARGE SCALE GENOMIC DNA]</scope>
</reference>
<dbReference type="GO" id="GO:0008270">
    <property type="term" value="F:zinc ion binding"/>
    <property type="evidence" value="ECO:0007669"/>
    <property type="project" value="InterPro"/>
</dbReference>